<dbReference type="InterPro" id="IPR018228">
    <property type="entry name" value="DNase_TatD-rel_CS"/>
</dbReference>
<dbReference type="FunFam" id="3.20.20.140:FF:000005">
    <property type="entry name" value="TatD family hydrolase"/>
    <property type="match status" value="1"/>
</dbReference>
<dbReference type="SUPFAM" id="SSF51556">
    <property type="entry name" value="Metallo-dependent hydrolases"/>
    <property type="match status" value="1"/>
</dbReference>
<accession>A0A2S5R6T1</accession>
<dbReference type="PIRSF" id="PIRSF005902">
    <property type="entry name" value="DNase_TatD"/>
    <property type="match status" value="1"/>
</dbReference>
<feature type="binding site" evidence="4">
    <location>
        <position position="99"/>
    </location>
    <ligand>
        <name>a divalent metal cation</name>
        <dbReference type="ChEBI" id="CHEBI:60240"/>
        <label>1</label>
    </ligand>
</feature>
<evidence type="ECO:0000256" key="3">
    <source>
        <dbReference type="ARBA" id="ARBA00022801"/>
    </source>
</evidence>
<keyword evidence="2 4" id="KW-0479">Metal-binding</keyword>
<feature type="binding site" evidence="4">
    <location>
        <position position="135"/>
    </location>
    <ligand>
        <name>a divalent metal cation</name>
        <dbReference type="ChEBI" id="CHEBI:60240"/>
        <label>2</label>
    </ligand>
</feature>
<dbReference type="Gene3D" id="3.20.20.140">
    <property type="entry name" value="Metal-dependent hydrolases"/>
    <property type="match status" value="1"/>
</dbReference>
<dbReference type="CDD" id="cd01310">
    <property type="entry name" value="TatD_DNAse"/>
    <property type="match status" value="1"/>
</dbReference>
<dbReference type="GO" id="GO:0005829">
    <property type="term" value="C:cytosol"/>
    <property type="evidence" value="ECO:0007669"/>
    <property type="project" value="TreeGrafter"/>
</dbReference>
<feature type="binding site" evidence="4">
    <location>
        <position position="160"/>
    </location>
    <ligand>
        <name>a divalent metal cation</name>
        <dbReference type="ChEBI" id="CHEBI:60240"/>
        <label>2</label>
    </ligand>
</feature>
<dbReference type="GO" id="GO:0046872">
    <property type="term" value="F:metal ion binding"/>
    <property type="evidence" value="ECO:0007669"/>
    <property type="project" value="UniProtKB-KW"/>
</dbReference>
<comment type="caution">
    <text evidence="5">The sequence shown here is derived from an EMBL/GenBank/DDBJ whole genome shotgun (WGS) entry which is preliminary data.</text>
</comment>
<dbReference type="InterPro" id="IPR015991">
    <property type="entry name" value="TatD/YcfH-like"/>
</dbReference>
<protein>
    <submittedName>
        <fullName evidence="5">Putative deoxyribonuclease YcfH</fullName>
    </submittedName>
</protein>
<evidence type="ECO:0000256" key="4">
    <source>
        <dbReference type="PIRSR" id="PIRSR005902-1"/>
    </source>
</evidence>
<dbReference type="PROSITE" id="PS01137">
    <property type="entry name" value="TATD_1"/>
    <property type="match status" value="1"/>
</dbReference>
<evidence type="ECO:0000256" key="1">
    <source>
        <dbReference type="ARBA" id="ARBA00009275"/>
    </source>
</evidence>
<feature type="binding site" evidence="4">
    <location>
        <position position="210"/>
    </location>
    <ligand>
        <name>a divalent metal cation</name>
        <dbReference type="ChEBI" id="CHEBI:60240"/>
        <label>1</label>
    </ligand>
</feature>
<dbReference type="Proteomes" id="UP000239425">
    <property type="component" value="Unassembled WGS sequence"/>
</dbReference>
<sequence>MHSLSLDRLEYVDSHCHLDRYENVDEILQRAWEAGVRCIVSISVHRENTARVIEISERFPWVYASAGLHPCDVDDDPLEDLESWLVNKALHNKVLALGETGIDLQDKSPPLARQLQAFEAHVNAALHTGLPLIVHIRGGFDAFFDFWKHWDKNTPLGVLHCFTGTWNQAKAVLDMGWYLSFSGIVTFKRNGALSEVAEKVPANRFILETDAPWLAPEPYRGRENEPSYLVYTAKKIAELRCCSTSEIQYCTTENFYRLFGKIQKVY</sequence>
<dbReference type="InterPro" id="IPR032466">
    <property type="entry name" value="Metal_Hydrolase"/>
</dbReference>
<name>A0A2S5R6T1_9PROT</name>
<reference evidence="5 6" key="1">
    <citation type="submission" date="2017-11" db="EMBL/GenBank/DDBJ databases">
        <title>Comparative genomic analysis of Holospora spp., intranuclear symbionts of paramecia.</title>
        <authorList>
            <person name="Garushyants S.K."/>
            <person name="Beliavskaya A."/>
            <person name="Malko D.B."/>
            <person name="Logacheva M.D."/>
            <person name="Rautian M.S."/>
            <person name="Gelfand M.S."/>
        </authorList>
    </citation>
    <scope>NUCLEOTIDE SEQUENCE [LARGE SCALE GENOMIC DNA]</scope>
    <source>
        <strain evidence="6">02AZ16</strain>
    </source>
</reference>
<dbReference type="AlphaFoldDB" id="A0A2S5R6T1"/>
<evidence type="ECO:0000256" key="2">
    <source>
        <dbReference type="ARBA" id="ARBA00022723"/>
    </source>
</evidence>
<comment type="similarity">
    <text evidence="1">Belongs to the metallo-dependent hydrolases superfamily. TatD-type hydrolase family.</text>
</comment>
<organism evidence="5 6">
    <name type="scientific">Holospora curviuscula</name>
    <dbReference type="NCBI Taxonomy" id="1082868"/>
    <lineage>
        <taxon>Bacteria</taxon>
        <taxon>Pseudomonadati</taxon>
        <taxon>Pseudomonadota</taxon>
        <taxon>Alphaproteobacteria</taxon>
        <taxon>Holosporales</taxon>
        <taxon>Holosporaceae</taxon>
        <taxon>Holospora</taxon>
    </lineage>
</organism>
<dbReference type="PANTHER" id="PTHR46124">
    <property type="entry name" value="D-AMINOACYL-TRNA DEACYLASE"/>
    <property type="match status" value="1"/>
</dbReference>
<feature type="binding site" evidence="4">
    <location>
        <position position="17"/>
    </location>
    <ligand>
        <name>a divalent metal cation</name>
        <dbReference type="ChEBI" id="CHEBI:60240"/>
        <label>1</label>
    </ligand>
</feature>
<evidence type="ECO:0000313" key="6">
    <source>
        <dbReference type="Proteomes" id="UP000239425"/>
    </source>
</evidence>
<keyword evidence="3" id="KW-0378">Hydrolase</keyword>
<gene>
    <name evidence="5" type="ORF">HCUR_01552</name>
</gene>
<dbReference type="InterPro" id="IPR001130">
    <property type="entry name" value="TatD-like"/>
</dbReference>
<evidence type="ECO:0000313" key="5">
    <source>
        <dbReference type="EMBL" id="PPE03010.1"/>
    </source>
</evidence>
<dbReference type="NCBIfam" id="TIGR00010">
    <property type="entry name" value="YchF/TatD family DNA exonuclease"/>
    <property type="match status" value="1"/>
</dbReference>
<keyword evidence="6" id="KW-1185">Reference proteome</keyword>
<feature type="binding site" evidence="4">
    <location>
        <position position="15"/>
    </location>
    <ligand>
        <name>a divalent metal cation</name>
        <dbReference type="ChEBI" id="CHEBI:60240"/>
        <label>1</label>
    </ligand>
</feature>
<dbReference type="GO" id="GO:0016788">
    <property type="term" value="F:hydrolase activity, acting on ester bonds"/>
    <property type="evidence" value="ECO:0007669"/>
    <property type="project" value="InterPro"/>
</dbReference>
<dbReference type="PANTHER" id="PTHR46124:SF2">
    <property type="entry name" value="D-AMINOACYL-TRNA DEACYLASE"/>
    <property type="match status" value="1"/>
</dbReference>
<dbReference type="GO" id="GO:0004536">
    <property type="term" value="F:DNA nuclease activity"/>
    <property type="evidence" value="ECO:0007669"/>
    <property type="project" value="InterPro"/>
</dbReference>
<dbReference type="EMBL" id="PHHC01000144">
    <property type="protein sequence ID" value="PPE03010.1"/>
    <property type="molecule type" value="Genomic_DNA"/>
</dbReference>
<proteinExistence type="inferred from homology"/>
<dbReference type="Pfam" id="PF01026">
    <property type="entry name" value="TatD_DNase"/>
    <property type="match status" value="1"/>
</dbReference>